<evidence type="ECO:0000259" key="1">
    <source>
        <dbReference type="Pfam" id="PF00294"/>
    </source>
</evidence>
<sequence>MARVMTLDETKTKKLTDIYPADIKTAHLVVKSIFRAWIRNICYKHGERRSLFFTKSKAVVVLSFKLKRIDTVAADDSFNVGLVTGLNKKHAFAERIRLAAACGSLATAKKEHLIPLYRGKKLMLFFKVRA</sequence>
<proteinExistence type="predicted"/>
<feature type="domain" description="Carbohydrate kinase PfkB" evidence="1">
    <location>
        <begin position="23"/>
        <end position="110"/>
    </location>
</feature>
<protein>
    <recommendedName>
        <fullName evidence="1">Carbohydrate kinase PfkB domain-containing protein</fullName>
    </recommendedName>
</protein>
<dbReference type="AlphaFoldDB" id="E6YMP5"/>
<gene>
    <name evidence="2" type="ORF">BARRO_70030</name>
</gene>
<accession>E6YMP5</accession>
<dbReference type="EMBL" id="FN645461">
    <property type="protein sequence ID" value="CBI78133.1"/>
    <property type="molecule type" value="Genomic_DNA"/>
</dbReference>
<evidence type="ECO:0000313" key="2">
    <source>
        <dbReference type="EMBL" id="CBI78133.1"/>
    </source>
</evidence>
<reference evidence="2" key="1">
    <citation type="journal article" date="2011" name="PLoS Genet.">
        <title>Parallel evolution of a type IV secretion system in radiating lineages of the host-restricted bacterial pathogen Bartonella.</title>
        <authorList>
            <person name="Engel P."/>
            <person name="Salzburger W."/>
            <person name="Liesch M."/>
            <person name="Chang C.C."/>
            <person name="Maruyama S."/>
            <person name="Lanz C."/>
            <person name="Calteau A."/>
            <person name="Lajus A."/>
            <person name="Medigue C."/>
            <person name="Schuster S.C."/>
            <person name="Dehio C."/>
        </authorList>
    </citation>
    <scope>NUCLEOTIDE SEQUENCE</scope>
    <source>
        <strain evidence="2">ATCC BAA-1498</strain>
    </source>
</reference>
<dbReference type="InterPro" id="IPR029056">
    <property type="entry name" value="Ribokinase-like"/>
</dbReference>
<dbReference type="GO" id="GO:0003824">
    <property type="term" value="F:catalytic activity"/>
    <property type="evidence" value="ECO:0007669"/>
    <property type="project" value="UniProtKB-ARBA"/>
</dbReference>
<dbReference type="SUPFAM" id="SSF53613">
    <property type="entry name" value="Ribokinase-like"/>
    <property type="match status" value="1"/>
</dbReference>
<organism evidence="2">
    <name type="scientific">Bartonella rochalimae ATCC BAA-1498</name>
    <dbReference type="NCBI Taxonomy" id="685782"/>
    <lineage>
        <taxon>Bacteria</taxon>
        <taxon>Pseudomonadati</taxon>
        <taxon>Pseudomonadota</taxon>
        <taxon>Alphaproteobacteria</taxon>
        <taxon>Hyphomicrobiales</taxon>
        <taxon>Bartonellaceae</taxon>
        <taxon>Bartonella</taxon>
    </lineage>
</organism>
<name>E6YMP5_9HYPH</name>
<dbReference type="Gene3D" id="3.40.1190.20">
    <property type="match status" value="1"/>
</dbReference>
<dbReference type="Pfam" id="PF00294">
    <property type="entry name" value="PfkB"/>
    <property type="match status" value="1"/>
</dbReference>
<dbReference type="InterPro" id="IPR011611">
    <property type="entry name" value="PfkB_dom"/>
</dbReference>